<dbReference type="EMBL" id="JAJSOW010000101">
    <property type="protein sequence ID" value="KAI9182124.1"/>
    <property type="molecule type" value="Genomic_DNA"/>
</dbReference>
<reference evidence="1" key="1">
    <citation type="journal article" date="2022" name="Plant J.">
        <title>Strategies of tolerance reflected in two North American maple genomes.</title>
        <authorList>
            <person name="McEvoy S.L."/>
            <person name="Sezen U.U."/>
            <person name="Trouern-Trend A."/>
            <person name="McMahon S.M."/>
            <person name="Schaberg P.G."/>
            <person name="Yang J."/>
            <person name="Wegrzyn J.L."/>
            <person name="Swenson N.G."/>
        </authorList>
    </citation>
    <scope>NUCLEOTIDE SEQUENCE</scope>
    <source>
        <strain evidence="1">91603</strain>
    </source>
</reference>
<dbReference type="Proteomes" id="UP001064489">
    <property type="component" value="Chromosome 4"/>
</dbReference>
<keyword evidence="2" id="KW-1185">Reference proteome</keyword>
<comment type="caution">
    <text evidence="1">The sequence shown here is derived from an EMBL/GenBank/DDBJ whole genome shotgun (WGS) entry which is preliminary data.</text>
</comment>
<accession>A0AAD5NVC2</accession>
<gene>
    <name evidence="1" type="ORF">LWI28_022330</name>
</gene>
<reference evidence="1" key="2">
    <citation type="submission" date="2023-02" db="EMBL/GenBank/DDBJ databases">
        <authorList>
            <person name="Swenson N.G."/>
            <person name="Wegrzyn J.L."/>
            <person name="Mcevoy S.L."/>
        </authorList>
    </citation>
    <scope>NUCLEOTIDE SEQUENCE</scope>
    <source>
        <strain evidence="1">91603</strain>
        <tissue evidence="1">Leaf</tissue>
    </source>
</reference>
<proteinExistence type="predicted"/>
<protein>
    <submittedName>
        <fullName evidence="1">Uncharacterized protein</fullName>
    </submittedName>
</protein>
<sequence>MFPMSGKGCGPGGRSTRTNFEYGLHFKSRSLGIPPHRATNIPLPFFWKAVLGTLNARAPKAAILHMPTYQTSKLDAGASRAGLPFPSVVSTDGFTQEQVHSIMPWERERLRGIVVDDPWSRNGLVRDTMLQYLHN</sequence>
<organism evidence="1 2">
    <name type="scientific">Acer negundo</name>
    <name type="common">Box elder</name>
    <dbReference type="NCBI Taxonomy" id="4023"/>
    <lineage>
        <taxon>Eukaryota</taxon>
        <taxon>Viridiplantae</taxon>
        <taxon>Streptophyta</taxon>
        <taxon>Embryophyta</taxon>
        <taxon>Tracheophyta</taxon>
        <taxon>Spermatophyta</taxon>
        <taxon>Magnoliopsida</taxon>
        <taxon>eudicotyledons</taxon>
        <taxon>Gunneridae</taxon>
        <taxon>Pentapetalae</taxon>
        <taxon>rosids</taxon>
        <taxon>malvids</taxon>
        <taxon>Sapindales</taxon>
        <taxon>Sapindaceae</taxon>
        <taxon>Hippocastanoideae</taxon>
        <taxon>Acereae</taxon>
        <taxon>Acer</taxon>
    </lineage>
</organism>
<dbReference type="AlphaFoldDB" id="A0AAD5NVC2"/>
<name>A0AAD5NVC2_ACENE</name>
<evidence type="ECO:0000313" key="2">
    <source>
        <dbReference type="Proteomes" id="UP001064489"/>
    </source>
</evidence>
<evidence type="ECO:0000313" key="1">
    <source>
        <dbReference type="EMBL" id="KAI9182124.1"/>
    </source>
</evidence>